<protein>
    <submittedName>
        <fullName evidence="2">Polysaccharide deacetylase</fullName>
    </submittedName>
</protein>
<dbReference type="Proteomes" id="UP000220635">
    <property type="component" value="Unassembled WGS sequence"/>
</dbReference>
<accession>A0A2A8PZ89</accession>
<gene>
    <name evidence="2" type="ORF">CN425_08850</name>
</gene>
<keyword evidence="1" id="KW-1133">Transmembrane helix</keyword>
<feature type="transmembrane region" description="Helical" evidence="1">
    <location>
        <begin position="36"/>
        <end position="55"/>
    </location>
</feature>
<keyword evidence="1" id="KW-0472">Membrane</keyword>
<reference evidence="2 3" key="1">
    <citation type="submission" date="2017-09" db="EMBL/GenBank/DDBJ databases">
        <title>Large-scale bioinformatics analysis of Bacillus genomes uncovers conserved roles of natural products in bacterial physiology.</title>
        <authorList>
            <consortium name="Agbiome Team Llc"/>
            <person name="Bleich R.M."/>
            <person name="Grubbs K.J."/>
            <person name="Santa Maria K.C."/>
            <person name="Allen S.E."/>
            <person name="Farag S."/>
            <person name="Shank E.A."/>
            <person name="Bowers A."/>
        </authorList>
    </citation>
    <scope>NUCLEOTIDE SEQUENCE [LARGE SCALE GENOMIC DNA]</scope>
    <source>
        <strain evidence="2 3">AFS010695</strain>
    </source>
</reference>
<dbReference type="EMBL" id="NTWE01000020">
    <property type="protein sequence ID" value="PEW03235.1"/>
    <property type="molecule type" value="Genomic_DNA"/>
</dbReference>
<name>A0A2A8PZ89_BACCE</name>
<dbReference type="OrthoDB" id="9907786at2"/>
<sequence>MAYSSPSPHLMKFIKICFLYASISSLYMFYNKKKDIVFLLKTMPFLVLYLYLLYLQHF</sequence>
<evidence type="ECO:0000256" key="1">
    <source>
        <dbReference type="SAM" id="Phobius"/>
    </source>
</evidence>
<dbReference type="AlphaFoldDB" id="A0A2A8PZ89"/>
<proteinExistence type="predicted"/>
<evidence type="ECO:0000313" key="3">
    <source>
        <dbReference type="Proteomes" id="UP000220635"/>
    </source>
</evidence>
<organism evidence="2 3">
    <name type="scientific">Bacillus cereus</name>
    <dbReference type="NCBI Taxonomy" id="1396"/>
    <lineage>
        <taxon>Bacteria</taxon>
        <taxon>Bacillati</taxon>
        <taxon>Bacillota</taxon>
        <taxon>Bacilli</taxon>
        <taxon>Bacillales</taxon>
        <taxon>Bacillaceae</taxon>
        <taxon>Bacillus</taxon>
        <taxon>Bacillus cereus group</taxon>
    </lineage>
</organism>
<comment type="caution">
    <text evidence="2">The sequence shown here is derived from an EMBL/GenBank/DDBJ whole genome shotgun (WGS) entry which is preliminary data.</text>
</comment>
<keyword evidence="1" id="KW-0812">Transmembrane</keyword>
<evidence type="ECO:0000313" key="2">
    <source>
        <dbReference type="EMBL" id="PEW03235.1"/>
    </source>
</evidence>
<feature type="transmembrane region" description="Helical" evidence="1">
    <location>
        <begin position="12"/>
        <end position="30"/>
    </location>
</feature>